<reference evidence="3 4" key="1">
    <citation type="journal article" date="2011" name="J. Bacteriol.">
        <title>Genome sequence of the mercury-methylating and pleomorphic Desulfovibrio africanus Strain Walvis Bay.</title>
        <authorList>
            <person name="Brown S.D."/>
            <person name="Wall J.D."/>
            <person name="Kucken A.M."/>
            <person name="Gilmour C.C."/>
            <person name="Podar M."/>
            <person name="Brandt C.C."/>
            <person name="Teshima H."/>
            <person name="Detter J.C."/>
            <person name="Han C.S."/>
            <person name="Land M.L."/>
            <person name="Lucas S."/>
            <person name="Han J."/>
            <person name="Pennacchio L."/>
            <person name="Nolan M."/>
            <person name="Pitluck S."/>
            <person name="Woyke T."/>
            <person name="Goodwin L."/>
            <person name="Palumbo A.V."/>
            <person name="Elias D.A."/>
        </authorList>
    </citation>
    <scope>NUCLEOTIDE SEQUENCE [LARGE SCALE GENOMIC DNA]</scope>
    <source>
        <strain evidence="3 4">Walvis Bay</strain>
    </source>
</reference>
<organism evidence="3 4">
    <name type="scientific">Desulfocurvibacter africanus subsp. africanus str. Walvis Bay</name>
    <dbReference type="NCBI Taxonomy" id="690850"/>
    <lineage>
        <taxon>Bacteria</taxon>
        <taxon>Pseudomonadati</taxon>
        <taxon>Thermodesulfobacteriota</taxon>
        <taxon>Desulfovibrionia</taxon>
        <taxon>Desulfovibrionales</taxon>
        <taxon>Desulfovibrionaceae</taxon>
        <taxon>Desulfocurvibacter</taxon>
    </lineage>
</organism>
<dbReference type="Pfam" id="PF09723">
    <property type="entry name" value="Zn_ribbon_8"/>
    <property type="match status" value="1"/>
</dbReference>
<dbReference type="RefSeq" id="WP_014260446.1">
    <property type="nucleotide sequence ID" value="NC_016629.1"/>
</dbReference>
<name>F3YYJ1_DESAF</name>
<evidence type="ECO:0000259" key="2">
    <source>
        <dbReference type="SMART" id="SM00834"/>
    </source>
</evidence>
<feature type="compositionally biased region" description="Low complexity" evidence="1">
    <location>
        <begin position="81"/>
        <end position="104"/>
    </location>
</feature>
<evidence type="ECO:0000313" key="4">
    <source>
        <dbReference type="Proteomes" id="UP000007844"/>
    </source>
</evidence>
<feature type="region of interest" description="Disordered" evidence="1">
    <location>
        <begin position="58"/>
        <end position="104"/>
    </location>
</feature>
<dbReference type="AlphaFoldDB" id="F3YYJ1"/>
<dbReference type="eggNOG" id="COG2331">
    <property type="taxonomic scope" value="Bacteria"/>
</dbReference>
<gene>
    <name evidence="3" type="ORF">Desaf_2421</name>
</gene>
<dbReference type="KEGG" id="daf:Desaf_2421"/>
<dbReference type="Proteomes" id="UP000007844">
    <property type="component" value="Chromosome"/>
</dbReference>
<dbReference type="HOGENOM" id="CLU_136025_1_1_7"/>
<dbReference type="SMART" id="SM00834">
    <property type="entry name" value="CxxC_CXXC_SSSS"/>
    <property type="match status" value="1"/>
</dbReference>
<evidence type="ECO:0000313" key="3">
    <source>
        <dbReference type="EMBL" id="EGJ50745.1"/>
    </source>
</evidence>
<dbReference type="PANTHER" id="PTHR34404:SF2">
    <property type="entry name" value="CONSERVED SERINE RICH PROTEIN"/>
    <property type="match status" value="1"/>
</dbReference>
<proteinExistence type="predicted"/>
<dbReference type="EMBL" id="CP003221">
    <property type="protein sequence ID" value="EGJ50745.1"/>
    <property type="molecule type" value="Genomic_DNA"/>
</dbReference>
<feature type="compositionally biased region" description="Low complexity" evidence="1">
    <location>
        <begin position="60"/>
        <end position="72"/>
    </location>
</feature>
<keyword evidence="4" id="KW-1185">Reference proteome</keyword>
<dbReference type="NCBIfam" id="TIGR02605">
    <property type="entry name" value="CxxC_CxxC_SSSS"/>
    <property type="match status" value="1"/>
</dbReference>
<dbReference type="STRING" id="690850.Desaf_2421"/>
<sequence>MPIYEYRCTDCEQIFEEWQTDYKERELICPVCGSKARRLISNTSFVLKGSGWYTTDYCRPSPSNSKGPSSTSDGPKAGGDASTPASGGGSESTATGTSGTTSGS</sequence>
<dbReference type="PANTHER" id="PTHR34404">
    <property type="entry name" value="REGULATORY PROTEIN, FMDB FAMILY"/>
    <property type="match status" value="1"/>
</dbReference>
<feature type="domain" description="Putative regulatory protein FmdB zinc ribbon" evidence="2">
    <location>
        <begin position="1"/>
        <end position="41"/>
    </location>
</feature>
<protein>
    <submittedName>
        <fullName evidence="3">Regulatory protein, FmdB family</fullName>
    </submittedName>
</protein>
<evidence type="ECO:0000256" key="1">
    <source>
        <dbReference type="SAM" id="MobiDB-lite"/>
    </source>
</evidence>
<dbReference type="InterPro" id="IPR013429">
    <property type="entry name" value="Regulatory_FmdB_Zinc_ribbon"/>
</dbReference>
<accession>F3YYJ1</accession>